<keyword evidence="1" id="KW-0732">Signal</keyword>
<dbReference type="KEGG" id="fpz:LA55_324"/>
<dbReference type="Proteomes" id="UP000031830">
    <property type="component" value="Chromosome"/>
</dbReference>
<dbReference type="STRING" id="28110.KU46_852"/>
<evidence type="ECO:0000256" key="1">
    <source>
        <dbReference type="SAM" id="SignalP"/>
    </source>
</evidence>
<dbReference type="EMBL" id="CP009440">
    <property type="protein sequence ID" value="AJI52491.1"/>
    <property type="molecule type" value="Genomic_DNA"/>
</dbReference>
<evidence type="ECO:0000313" key="3">
    <source>
        <dbReference type="Proteomes" id="UP000031830"/>
    </source>
</evidence>
<accession>A0A0B6D0X4</accession>
<evidence type="ECO:0000313" key="2">
    <source>
        <dbReference type="EMBL" id="AJI52491.1"/>
    </source>
</evidence>
<feature type="signal peptide" evidence="1">
    <location>
        <begin position="1"/>
        <end position="22"/>
    </location>
</feature>
<dbReference type="OrthoDB" id="9893814at2"/>
<feature type="chain" id="PRO_5002108607" evidence="1">
    <location>
        <begin position="23"/>
        <end position="92"/>
    </location>
</feature>
<proteinExistence type="predicted"/>
<sequence length="92" mass="10718">MIHRYKLFIFFSYFFSINLATAVPSPYPYTGSTEQPDFKYDKNLSPYISNYGPLYNQQYQPIKTNSYPYQVDIQGQNSSGGFYTGISKNFTF</sequence>
<dbReference type="RefSeq" id="WP_044525598.1">
    <property type="nucleotide sequence ID" value="NZ_CP009440.1"/>
</dbReference>
<organism evidence="2 3">
    <name type="scientific">Francisella philomiragia</name>
    <dbReference type="NCBI Taxonomy" id="28110"/>
    <lineage>
        <taxon>Bacteria</taxon>
        <taxon>Pseudomonadati</taxon>
        <taxon>Pseudomonadota</taxon>
        <taxon>Gammaproteobacteria</taxon>
        <taxon>Thiotrichales</taxon>
        <taxon>Francisellaceae</taxon>
        <taxon>Francisella</taxon>
    </lineage>
</organism>
<gene>
    <name evidence="2" type="ORF">LA55_324</name>
</gene>
<dbReference type="AlphaFoldDB" id="A0A0B6D0X4"/>
<protein>
    <submittedName>
        <fullName evidence="2">Uncharacterized protein</fullName>
    </submittedName>
</protein>
<reference evidence="2 3" key="1">
    <citation type="journal article" date="2015" name="Genome Announc.">
        <title>Genome sequencing of 18 francisella strains to aid in assay development and testing.</title>
        <authorList>
            <person name="Johnson S.L."/>
            <person name="Daligault H.E."/>
            <person name="Davenport K.W."/>
            <person name="Coyne S.R."/>
            <person name="Frey K.G."/>
            <person name="Koroleva G.I."/>
            <person name="Broomall S.M."/>
            <person name="Bishop-Lilly K.A."/>
            <person name="Bruce D.C."/>
            <person name="Chertkov O."/>
            <person name="Freitas T."/>
            <person name="Jaissle J."/>
            <person name="Ladner J.T."/>
            <person name="Rosenzweig C.N."/>
            <person name="Gibbons H.S."/>
            <person name="Palacios G.F."/>
            <person name="Redden C.L."/>
            <person name="Xu Y."/>
            <person name="Minogue T.D."/>
            <person name="Chain P.S."/>
        </authorList>
    </citation>
    <scope>NUCLEOTIDE SEQUENCE [LARGE SCALE GENOMIC DNA]</scope>
    <source>
        <strain evidence="2 3">GA01-2794</strain>
    </source>
</reference>
<name>A0A0B6D0X4_9GAMM</name>